<evidence type="ECO:0000259" key="1">
    <source>
        <dbReference type="Pfam" id="PF20057"/>
    </source>
</evidence>
<dbReference type="Pfam" id="PF20057">
    <property type="entry name" value="DUF6456"/>
    <property type="match status" value="1"/>
</dbReference>
<dbReference type="Proteomes" id="UP000575068">
    <property type="component" value="Unassembled WGS sequence"/>
</dbReference>
<dbReference type="AlphaFoldDB" id="A0A840HU47"/>
<reference evidence="2 3" key="1">
    <citation type="submission" date="2020-08" db="EMBL/GenBank/DDBJ databases">
        <title>Genomic Encyclopedia of Type Strains, Phase IV (KMG-IV): sequencing the most valuable type-strain genomes for metagenomic binning, comparative biology and taxonomic classification.</title>
        <authorList>
            <person name="Goeker M."/>
        </authorList>
    </citation>
    <scope>NUCLEOTIDE SEQUENCE [LARGE SCALE GENOMIC DNA]</scope>
    <source>
        <strain evidence="2 3">DSM 7465</strain>
    </source>
</reference>
<name>A0A840HU47_9SPHN</name>
<accession>A0A840HU47</accession>
<dbReference type="InterPro" id="IPR045599">
    <property type="entry name" value="DUF6456"/>
</dbReference>
<evidence type="ECO:0000313" key="3">
    <source>
        <dbReference type="Proteomes" id="UP000575068"/>
    </source>
</evidence>
<dbReference type="EMBL" id="JACHOV010000005">
    <property type="protein sequence ID" value="MBB4641221.1"/>
    <property type="molecule type" value="Genomic_DNA"/>
</dbReference>
<proteinExistence type="predicted"/>
<sequence>MASKSETAVREGQYVERMLKDGGGIARKVMVHLGESPLVWLRSRKLLTNRQFLAGEALRRDWELAGLGPRVTMRWDLSPPSGGRRGAPSAPDPTITQLSARERFHAALDKAGPGLSDILWRVVCAGEGIGHAEKALQWPSRAGKLVLTLALDRVAAFYRIR</sequence>
<evidence type="ECO:0000313" key="2">
    <source>
        <dbReference type="EMBL" id="MBB4641221.1"/>
    </source>
</evidence>
<comment type="caution">
    <text evidence="2">The sequence shown here is derived from an EMBL/GenBank/DDBJ whole genome shotgun (WGS) entry which is preliminary data.</text>
</comment>
<dbReference type="RefSeq" id="WP_184475037.1">
    <property type="nucleotide sequence ID" value="NZ_JACHOV010000005.1"/>
</dbReference>
<gene>
    <name evidence="2" type="ORF">HNQ99_001526</name>
</gene>
<keyword evidence="3" id="KW-1185">Reference proteome</keyword>
<protein>
    <recommendedName>
        <fullName evidence="1">DUF6456 domain-containing protein</fullName>
    </recommendedName>
</protein>
<organism evidence="2 3">
    <name type="scientific">Rhizorhapis suberifaciens</name>
    <name type="common">corky root of lettuce</name>
    <dbReference type="NCBI Taxonomy" id="13656"/>
    <lineage>
        <taxon>Bacteria</taxon>
        <taxon>Pseudomonadati</taxon>
        <taxon>Pseudomonadota</taxon>
        <taxon>Alphaproteobacteria</taxon>
        <taxon>Sphingomonadales</taxon>
        <taxon>Sphingomonadaceae</taxon>
        <taxon>Rhizorhapis</taxon>
    </lineage>
</organism>
<feature type="domain" description="DUF6456" evidence="1">
    <location>
        <begin position="31"/>
        <end position="159"/>
    </location>
</feature>